<dbReference type="PANTHER" id="PTHR17985:SF8">
    <property type="entry name" value="TRANSPORT AND GOLGI ORGANIZATION PROTEIN 2 HOMOLOG"/>
    <property type="match status" value="1"/>
</dbReference>
<dbReference type="RefSeq" id="WP_111440022.1">
    <property type="nucleotide sequence ID" value="NZ_QKZI01000005.1"/>
</dbReference>
<name>A0A2W7MEH2_9BACI</name>
<reference evidence="1 2" key="1">
    <citation type="submission" date="2018-06" db="EMBL/GenBank/DDBJ databases">
        <title>Genomic Encyclopedia of Type Strains, Phase IV (KMG-IV): sequencing the most valuable type-strain genomes for metagenomic binning, comparative biology and taxonomic classification.</title>
        <authorList>
            <person name="Goeker M."/>
        </authorList>
    </citation>
    <scope>NUCLEOTIDE SEQUENCE [LARGE SCALE GENOMIC DNA]</scope>
    <source>
        <strain evidence="1 2">DSM 5</strain>
    </source>
</reference>
<protein>
    <submittedName>
        <fullName evidence="1">Uncharacterized protein with NRDE domain</fullName>
    </submittedName>
</protein>
<gene>
    <name evidence="1" type="ORF">C7437_105186</name>
</gene>
<accession>A0A2W7MEH2</accession>
<evidence type="ECO:0000313" key="1">
    <source>
        <dbReference type="EMBL" id="PZX03989.1"/>
    </source>
</evidence>
<dbReference type="PANTHER" id="PTHR17985">
    <property type="entry name" value="SER/THR-RICH PROTEIN T10 IN DGCR REGION"/>
    <property type="match status" value="1"/>
</dbReference>
<dbReference type="AlphaFoldDB" id="A0A2W7MEH2"/>
<dbReference type="Pfam" id="PF05742">
    <property type="entry name" value="TANGO2"/>
    <property type="match status" value="1"/>
</dbReference>
<organism evidence="1 2">
    <name type="scientific">Psychrobacillus insolitus</name>
    <dbReference type="NCBI Taxonomy" id="1461"/>
    <lineage>
        <taxon>Bacteria</taxon>
        <taxon>Bacillati</taxon>
        <taxon>Bacillota</taxon>
        <taxon>Bacilli</taxon>
        <taxon>Bacillales</taxon>
        <taxon>Bacillaceae</taxon>
        <taxon>Psychrobacillus</taxon>
    </lineage>
</organism>
<dbReference type="OrthoDB" id="4380123at2"/>
<dbReference type="EMBL" id="QKZI01000005">
    <property type="protein sequence ID" value="PZX03989.1"/>
    <property type="molecule type" value="Genomic_DNA"/>
</dbReference>
<dbReference type="Proteomes" id="UP000248646">
    <property type="component" value="Unassembled WGS sequence"/>
</dbReference>
<comment type="caution">
    <text evidence="1">The sequence shown here is derived from an EMBL/GenBank/DDBJ whole genome shotgun (WGS) entry which is preliminary data.</text>
</comment>
<dbReference type="InterPro" id="IPR008551">
    <property type="entry name" value="TANGO2"/>
</dbReference>
<sequence>MCLVNFHFQNHPVYKLIVVANRDEFYERPTATADFWEDHPTILAGRDLLQMGTWLGVTKGGRFAALTNYRDPRLMETGRFSRGDIVRDFLANEDNPVDFIQKLAGNKESYGGYNIVIGDGNQLFHYNSILDETNEIFSGTHSLSNHTLNTPWPKVEKGKKRLGDYAHSSLGELQLDSLFNIISDQSKANDEELPNTGVGLEMERLLSPLFIKIPNYGTRSSTVLLIDQADNITFVERTFLEGEFHSENQFTFKIEEI</sequence>
<evidence type="ECO:0000313" key="2">
    <source>
        <dbReference type="Proteomes" id="UP000248646"/>
    </source>
</evidence>
<keyword evidence="2" id="KW-1185">Reference proteome</keyword>
<proteinExistence type="predicted"/>